<dbReference type="PANTHER" id="PTHR30055:SF199">
    <property type="entry name" value="HTH-TYPE TRANSCRIPTIONAL REGULATOR YTTP-RELATED"/>
    <property type="match status" value="1"/>
</dbReference>
<dbReference type="InterPro" id="IPR009057">
    <property type="entry name" value="Homeodomain-like_sf"/>
</dbReference>
<dbReference type="PROSITE" id="PS50977">
    <property type="entry name" value="HTH_TETR_2"/>
    <property type="match status" value="1"/>
</dbReference>
<dbReference type="SUPFAM" id="SSF46689">
    <property type="entry name" value="Homeodomain-like"/>
    <property type="match status" value="1"/>
</dbReference>
<reference evidence="4 5" key="1">
    <citation type="submission" date="2020-01" db="EMBL/GenBank/DDBJ databases">
        <title>A novel Bacillus sp. from Pasinler.</title>
        <authorList>
            <person name="Adiguzel A."/>
            <person name="Ay H."/>
            <person name="Baltaci M.O."/>
        </authorList>
    </citation>
    <scope>NUCLEOTIDE SEQUENCE [LARGE SCALE GENOMIC DNA]</scope>
    <source>
        <strain evidence="4 5">P1</strain>
    </source>
</reference>
<evidence type="ECO:0000313" key="4">
    <source>
        <dbReference type="EMBL" id="NCU17004.1"/>
    </source>
</evidence>
<sequence length="213" mass="24916">MNNQSATKEKIFQAALSLFNSKGFSGTSMREIAKAAGVNVSTIFYYFDDKKGLLKECFVTFFEEYLNILEKGINQLENADPSIILKDVIHQLLDYQYRNYQLSRFVCREVSIDSQIVRETMTTYFRKERFFLQTLIETGTEAGVFRKVPSGIVVIQLKGMLNQPFLNSIYSAEVWNIYFQERYYIDQYKKQLENWVDLYLCNTKAIPLEEVIS</sequence>
<dbReference type="RefSeq" id="WP_161919841.1">
    <property type="nucleotide sequence ID" value="NZ_JAACYS010000012.1"/>
</dbReference>
<proteinExistence type="predicted"/>
<dbReference type="EMBL" id="JAACYS010000012">
    <property type="protein sequence ID" value="NCU17004.1"/>
    <property type="molecule type" value="Genomic_DNA"/>
</dbReference>
<dbReference type="InterPro" id="IPR001647">
    <property type="entry name" value="HTH_TetR"/>
</dbReference>
<evidence type="ECO:0000259" key="3">
    <source>
        <dbReference type="PROSITE" id="PS50977"/>
    </source>
</evidence>
<dbReference type="PANTHER" id="PTHR30055">
    <property type="entry name" value="HTH-TYPE TRANSCRIPTIONAL REGULATOR RUTR"/>
    <property type="match status" value="1"/>
</dbReference>
<dbReference type="Gene3D" id="1.10.357.10">
    <property type="entry name" value="Tetracycline Repressor, domain 2"/>
    <property type="match status" value="1"/>
</dbReference>
<dbReference type="InterPro" id="IPR050109">
    <property type="entry name" value="HTH-type_TetR-like_transc_reg"/>
</dbReference>
<organism evidence="4 5">
    <name type="scientific">Pallidibacillus pasinlerensis</name>
    <dbReference type="NCBI Taxonomy" id="2703818"/>
    <lineage>
        <taxon>Bacteria</taxon>
        <taxon>Bacillati</taxon>
        <taxon>Bacillota</taxon>
        <taxon>Bacilli</taxon>
        <taxon>Bacillales</taxon>
        <taxon>Bacillaceae</taxon>
        <taxon>Pallidibacillus</taxon>
    </lineage>
</organism>
<evidence type="ECO:0000313" key="5">
    <source>
        <dbReference type="Proteomes" id="UP000743899"/>
    </source>
</evidence>
<dbReference type="Pfam" id="PF00440">
    <property type="entry name" value="TetR_N"/>
    <property type="match status" value="1"/>
</dbReference>
<dbReference type="InterPro" id="IPR036271">
    <property type="entry name" value="Tet_transcr_reg_TetR-rel_C_sf"/>
</dbReference>
<name>A0ABX0A3B2_9BACI</name>
<dbReference type="GO" id="GO:0003677">
    <property type="term" value="F:DNA binding"/>
    <property type="evidence" value="ECO:0007669"/>
    <property type="project" value="UniProtKB-KW"/>
</dbReference>
<dbReference type="PRINTS" id="PR00455">
    <property type="entry name" value="HTHTETR"/>
</dbReference>
<gene>
    <name evidence="4" type="primary">refZ</name>
    <name evidence="4" type="ORF">GW534_04350</name>
</gene>
<keyword evidence="1 2" id="KW-0238">DNA-binding</keyword>
<comment type="caution">
    <text evidence="4">The sequence shown here is derived from an EMBL/GenBank/DDBJ whole genome shotgun (WGS) entry which is preliminary data.</text>
</comment>
<feature type="DNA-binding region" description="H-T-H motif" evidence="2">
    <location>
        <begin position="28"/>
        <end position="47"/>
    </location>
</feature>
<keyword evidence="5" id="KW-1185">Reference proteome</keyword>
<dbReference type="NCBIfam" id="NF037937">
    <property type="entry name" value="septum_RefZ"/>
    <property type="match status" value="1"/>
</dbReference>
<accession>A0ABX0A3B2</accession>
<dbReference type="Proteomes" id="UP000743899">
    <property type="component" value="Unassembled WGS sequence"/>
</dbReference>
<evidence type="ECO:0000256" key="1">
    <source>
        <dbReference type="ARBA" id="ARBA00023125"/>
    </source>
</evidence>
<dbReference type="SUPFAM" id="SSF48498">
    <property type="entry name" value="Tetracyclin repressor-like, C-terminal domain"/>
    <property type="match status" value="1"/>
</dbReference>
<evidence type="ECO:0000256" key="2">
    <source>
        <dbReference type="PROSITE-ProRule" id="PRU00335"/>
    </source>
</evidence>
<feature type="domain" description="HTH tetR-type" evidence="3">
    <location>
        <begin position="5"/>
        <end position="65"/>
    </location>
</feature>
<protein>
    <submittedName>
        <fullName evidence="4">Forespore capture DNA-binding protein RefZ</fullName>
    </submittedName>
</protein>